<keyword evidence="11" id="KW-1185">Reference proteome</keyword>
<name>A0A1H8DUS8_9HYPH</name>
<comment type="similarity">
    <text evidence="5">Belongs to the TonB-dependent receptor family.</text>
</comment>
<dbReference type="Proteomes" id="UP000183063">
    <property type="component" value="Unassembled WGS sequence"/>
</dbReference>
<accession>A0A1H8DUS8</accession>
<evidence type="ECO:0000256" key="6">
    <source>
        <dbReference type="SAM" id="MobiDB-lite"/>
    </source>
</evidence>
<organism evidence="8 10">
    <name type="scientific">Rhizobium tibeticum</name>
    <dbReference type="NCBI Taxonomy" id="501024"/>
    <lineage>
        <taxon>Bacteria</taxon>
        <taxon>Pseudomonadati</taxon>
        <taxon>Pseudomonadota</taxon>
        <taxon>Alphaproteobacteria</taxon>
        <taxon>Hyphomicrobiales</taxon>
        <taxon>Rhizobiaceae</taxon>
        <taxon>Rhizobium/Agrobacterium group</taxon>
        <taxon>Rhizobium</taxon>
    </lineage>
</organism>
<evidence type="ECO:0000313" key="10">
    <source>
        <dbReference type="Proteomes" id="UP000183063"/>
    </source>
</evidence>
<keyword evidence="4" id="KW-0406">Ion transport</keyword>
<dbReference type="SUPFAM" id="SSF56935">
    <property type="entry name" value="Porins"/>
    <property type="match status" value="1"/>
</dbReference>
<dbReference type="GO" id="GO:0015344">
    <property type="term" value="F:siderophore uptake transmembrane transporter activity"/>
    <property type="evidence" value="ECO:0007669"/>
    <property type="project" value="TreeGrafter"/>
</dbReference>
<keyword evidence="5" id="KW-0812">Transmembrane</keyword>
<keyword evidence="2" id="KW-0732">Signal</keyword>
<comment type="subcellular location">
    <subcellularLocation>
        <location evidence="5">Cell outer membrane</location>
        <topology evidence="5">Multi-pass membrane protein</topology>
    </subcellularLocation>
</comment>
<keyword evidence="1" id="KW-0410">Iron transport</keyword>
<keyword evidence="5" id="KW-0472">Membrane</keyword>
<protein>
    <submittedName>
        <fullName evidence="8">Ferric hydroxamate uptake</fullName>
    </submittedName>
    <submittedName>
        <fullName evidence="9">Iron complex outermembrane recepter protein</fullName>
    </submittedName>
</protein>
<sequence length="139" mass="14875">MTEQQLKDRDPQSLLDTVAYTPGTRVGAYGFDPRFDSFSVRGFDVTYTGIFRDNLRQPGAGSSLFKTEPYGLEGVSILRGPSSALYGATGAGGLYNLITKRPTEEPFHEVSCSMVPTSAIRAGSTSPAPSTMRTPSTIA</sequence>
<dbReference type="Gene3D" id="2.170.130.10">
    <property type="entry name" value="TonB-dependent receptor, plug domain"/>
    <property type="match status" value="1"/>
</dbReference>
<reference evidence="8" key="1">
    <citation type="submission" date="2016-10" db="EMBL/GenBank/DDBJ databases">
        <authorList>
            <person name="de Groot N.N."/>
        </authorList>
    </citation>
    <scope>NUCLEOTIDE SEQUENCE [LARGE SCALE GENOMIC DNA]</scope>
    <source>
        <strain evidence="8">CCBAU85039</strain>
    </source>
</reference>
<dbReference type="InterPro" id="IPR037066">
    <property type="entry name" value="Plug_dom_sf"/>
</dbReference>
<dbReference type="GO" id="GO:0009279">
    <property type="term" value="C:cell outer membrane"/>
    <property type="evidence" value="ECO:0007669"/>
    <property type="project" value="UniProtKB-SubCell"/>
</dbReference>
<dbReference type="PANTHER" id="PTHR32552">
    <property type="entry name" value="FERRICHROME IRON RECEPTOR-RELATED"/>
    <property type="match status" value="1"/>
</dbReference>
<evidence type="ECO:0000256" key="2">
    <source>
        <dbReference type="ARBA" id="ARBA00022729"/>
    </source>
</evidence>
<feature type="compositionally biased region" description="Polar residues" evidence="6">
    <location>
        <begin position="123"/>
        <end position="139"/>
    </location>
</feature>
<dbReference type="InterPro" id="IPR012910">
    <property type="entry name" value="Plug_dom"/>
</dbReference>
<evidence type="ECO:0000256" key="4">
    <source>
        <dbReference type="ARBA" id="ARBA00023065"/>
    </source>
</evidence>
<evidence type="ECO:0000256" key="3">
    <source>
        <dbReference type="ARBA" id="ARBA00023004"/>
    </source>
</evidence>
<proteinExistence type="inferred from homology"/>
<evidence type="ECO:0000313" key="11">
    <source>
        <dbReference type="Proteomes" id="UP000198939"/>
    </source>
</evidence>
<keyword evidence="3" id="KW-0408">Iron</keyword>
<evidence type="ECO:0000256" key="5">
    <source>
        <dbReference type="PROSITE-ProRule" id="PRU01360"/>
    </source>
</evidence>
<dbReference type="AlphaFoldDB" id="A0A1H8DUS8"/>
<dbReference type="EMBL" id="FNXB01000004">
    <property type="protein sequence ID" value="SEH53780.1"/>
    <property type="molecule type" value="Genomic_DNA"/>
</dbReference>
<feature type="domain" description="TonB-dependent receptor plug" evidence="7">
    <location>
        <begin position="2"/>
        <end position="93"/>
    </location>
</feature>
<dbReference type="Pfam" id="PF07715">
    <property type="entry name" value="Plug"/>
    <property type="match status" value="1"/>
</dbReference>
<evidence type="ECO:0000313" key="9">
    <source>
        <dbReference type="EMBL" id="SEN10970.1"/>
    </source>
</evidence>
<gene>
    <name evidence="8" type="primary">fhuA_1</name>
    <name evidence="8" type="ORF">RTCCBAU85039_1021</name>
    <name evidence="9" type="ORF">SAMN05216228_1002200</name>
</gene>
<dbReference type="InterPro" id="IPR039426">
    <property type="entry name" value="TonB-dep_rcpt-like"/>
</dbReference>
<dbReference type="PANTHER" id="PTHR32552:SF68">
    <property type="entry name" value="FERRICHROME OUTER MEMBRANE TRANSPORTER_PHAGE RECEPTOR"/>
    <property type="match status" value="1"/>
</dbReference>
<keyword evidence="5" id="KW-0998">Cell outer membrane</keyword>
<keyword evidence="5" id="KW-1134">Transmembrane beta strand</keyword>
<dbReference type="PROSITE" id="PS52016">
    <property type="entry name" value="TONB_DEPENDENT_REC_3"/>
    <property type="match status" value="1"/>
</dbReference>
<dbReference type="STRING" id="501024.RTCCBAU85039_1021"/>
<evidence type="ECO:0000256" key="1">
    <source>
        <dbReference type="ARBA" id="ARBA00022496"/>
    </source>
</evidence>
<reference evidence="9 11" key="2">
    <citation type="submission" date="2016-10" db="EMBL/GenBank/DDBJ databases">
        <authorList>
            <person name="Varghese N."/>
            <person name="Submissions S."/>
        </authorList>
    </citation>
    <scope>NUCLEOTIDE SEQUENCE [LARGE SCALE GENOMIC DNA]</scope>
    <source>
        <strain evidence="9 11">CGMCC 1.7071</strain>
    </source>
</reference>
<keyword evidence="5" id="KW-0813">Transport</keyword>
<dbReference type="Proteomes" id="UP000198939">
    <property type="component" value="Unassembled WGS sequence"/>
</dbReference>
<reference evidence="10" key="3">
    <citation type="submission" date="2016-10" db="EMBL/GenBank/DDBJ databases">
        <authorList>
            <person name="Wibberg D."/>
        </authorList>
    </citation>
    <scope>NUCLEOTIDE SEQUENCE [LARGE SCALE GENOMIC DNA]</scope>
</reference>
<dbReference type="EMBL" id="FOCV01000002">
    <property type="protein sequence ID" value="SEN10970.1"/>
    <property type="molecule type" value="Genomic_DNA"/>
</dbReference>
<evidence type="ECO:0000259" key="7">
    <source>
        <dbReference type="Pfam" id="PF07715"/>
    </source>
</evidence>
<evidence type="ECO:0000313" key="8">
    <source>
        <dbReference type="EMBL" id="SEH53780.1"/>
    </source>
</evidence>
<feature type="region of interest" description="Disordered" evidence="6">
    <location>
        <begin position="120"/>
        <end position="139"/>
    </location>
</feature>